<feature type="domain" description="Cwf19-like protein C-terminal" evidence="1">
    <location>
        <begin position="396"/>
        <end position="476"/>
    </location>
</feature>
<evidence type="ECO:0000259" key="2">
    <source>
        <dbReference type="Pfam" id="PF04677"/>
    </source>
</evidence>
<protein>
    <submittedName>
        <fullName evidence="3">Protein similar to CwfJ C-terminus 2</fullName>
    </submittedName>
</protein>
<evidence type="ECO:0000313" key="4">
    <source>
        <dbReference type="Proteomes" id="UP000292447"/>
    </source>
</evidence>
<dbReference type="InterPro" id="IPR036265">
    <property type="entry name" value="HIT-like_sf"/>
</dbReference>
<dbReference type="Proteomes" id="UP000292447">
    <property type="component" value="Chromosome I"/>
</dbReference>
<dbReference type="PANTHER" id="PTHR12072">
    <property type="entry name" value="CWF19, CELL CYCLE CONTROL PROTEIN"/>
    <property type="match status" value="1"/>
</dbReference>
<dbReference type="GO" id="GO:0071014">
    <property type="term" value="C:post-mRNA release spliceosomal complex"/>
    <property type="evidence" value="ECO:0007669"/>
    <property type="project" value="TreeGrafter"/>
</dbReference>
<sequence>MKSKFLVLYPSAENIDLIIKKANLQHAKNGPFLAVIMLGSCLPTEMPATVPDAPTYFFGTLEQEGKFVDIGQNFTCVTSRSAFFKLECGLTLAFLNDTLPLEDESETNTKADVLFSYDWPYCIAAHQRLTLVGNRKVDEFVKQIQPRYHFAAGSEMGKVYEHSTVAWSPTRSYRFVSLAREGSGNKWFYAFGIDNGNEEVSSPDTNPFLEDLTKREREAEKEVPVENYRLQRLKSDEPSTKRVKVVAPSDCFFCLSNPKLESHMIVSIGQFSYLTVAKGPLTRPGRELDFSGHAIIIPIEHSPTLTSSVELEKEIEQYKQSLTDAFDEKGFDVIFYEIGRPENVHFHIQMVPVPKGLIGKMFERALDEKSRINNETFEYNSKLNFKKYSATDVERENILKRGNYVQFTVCADKTKVYYITALEEDKSLDLQFPRRVLAFLLRLPKRVRWDRCRQTTAQETSESQKFKQFYEKHDFTR</sequence>
<proteinExistence type="predicted"/>
<gene>
    <name evidence="3" type="primary">MPUL0A02410</name>
    <name evidence="3" type="ORF">METSCH_A02410</name>
</gene>
<dbReference type="EMBL" id="CP034456">
    <property type="protein sequence ID" value="QBM85618.1"/>
    <property type="molecule type" value="Genomic_DNA"/>
</dbReference>
<reference evidence="4" key="1">
    <citation type="submission" date="2019-03" db="EMBL/GenBank/DDBJ databases">
        <title>Snf2 controls pulcherriminic acid biosynthesis and connects pigmentation and antifungal activity of the yeast Metschnikowia pulcherrima.</title>
        <authorList>
            <person name="Gore-Lloyd D."/>
            <person name="Sumann I."/>
            <person name="Brachmann A.O."/>
            <person name="Schneeberger K."/>
            <person name="Ortiz-Merino R.A."/>
            <person name="Moreno-Beltran M."/>
            <person name="Schlaefli M."/>
            <person name="Kirner P."/>
            <person name="Santos Kron A."/>
            <person name="Wolfe K.H."/>
            <person name="Piel J."/>
            <person name="Ahrens C.H."/>
            <person name="Henk D."/>
            <person name="Freimoser F.M."/>
        </authorList>
    </citation>
    <scope>NUCLEOTIDE SEQUENCE [LARGE SCALE GENOMIC DNA]</scope>
    <source>
        <strain evidence="4">APC 1.2</strain>
    </source>
</reference>
<name>A0A4P6XIH3_9ASCO</name>
<dbReference type="Pfam" id="PF04677">
    <property type="entry name" value="CwfJ_C_1"/>
    <property type="match status" value="1"/>
</dbReference>
<evidence type="ECO:0000313" key="3">
    <source>
        <dbReference type="EMBL" id="QBM85618.1"/>
    </source>
</evidence>
<feature type="domain" description="Cwf19-like C-terminal" evidence="2">
    <location>
        <begin position="244"/>
        <end position="357"/>
    </location>
</feature>
<accession>A0A4P6XIH3</accession>
<dbReference type="GO" id="GO:0061632">
    <property type="term" value="F:RNA lariat debranching enzyme activator activity"/>
    <property type="evidence" value="ECO:0007669"/>
    <property type="project" value="TreeGrafter"/>
</dbReference>
<dbReference type="PANTHER" id="PTHR12072:SF4">
    <property type="entry name" value="CWF19-LIKE PROTEIN 1"/>
    <property type="match status" value="1"/>
</dbReference>
<dbReference type="InterPro" id="IPR006767">
    <property type="entry name" value="Cwf19-like_C_dom-2"/>
</dbReference>
<keyword evidence="4" id="KW-1185">Reference proteome</keyword>
<dbReference type="SUPFAM" id="SSF54197">
    <property type="entry name" value="HIT-like"/>
    <property type="match status" value="1"/>
</dbReference>
<organism evidence="3 4">
    <name type="scientific">Metschnikowia aff. pulcherrima</name>
    <dbReference type="NCBI Taxonomy" id="2163413"/>
    <lineage>
        <taxon>Eukaryota</taxon>
        <taxon>Fungi</taxon>
        <taxon>Dikarya</taxon>
        <taxon>Ascomycota</taxon>
        <taxon>Saccharomycotina</taxon>
        <taxon>Pichiomycetes</taxon>
        <taxon>Metschnikowiaceae</taxon>
        <taxon>Metschnikowia</taxon>
    </lineage>
</organism>
<dbReference type="AlphaFoldDB" id="A0A4P6XIH3"/>
<dbReference type="InterPro" id="IPR006768">
    <property type="entry name" value="Cwf19-like_C_dom-1"/>
</dbReference>
<dbReference type="Pfam" id="PF04676">
    <property type="entry name" value="CwfJ_C_2"/>
    <property type="match status" value="1"/>
</dbReference>
<evidence type="ECO:0000259" key="1">
    <source>
        <dbReference type="Pfam" id="PF04676"/>
    </source>
</evidence>
<dbReference type="InterPro" id="IPR040194">
    <property type="entry name" value="Cwf19-like"/>
</dbReference>
<dbReference type="STRING" id="2163413.A0A4P6XIH3"/>
<dbReference type="GO" id="GO:0000398">
    <property type="term" value="P:mRNA splicing, via spliceosome"/>
    <property type="evidence" value="ECO:0007669"/>
    <property type="project" value="TreeGrafter"/>
</dbReference>